<protein>
    <submittedName>
        <fullName evidence="2">11020_t:CDS:1</fullName>
    </submittedName>
</protein>
<feature type="non-terminal residue" evidence="2">
    <location>
        <position position="41"/>
    </location>
</feature>
<evidence type="ECO:0000313" key="3">
    <source>
        <dbReference type="Proteomes" id="UP000789405"/>
    </source>
</evidence>
<dbReference type="EMBL" id="CAJVPY010041935">
    <property type="protein sequence ID" value="CAG8806986.1"/>
    <property type="molecule type" value="Genomic_DNA"/>
</dbReference>
<name>A0A9N9PAU2_9GLOM</name>
<feature type="compositionally biased region" description="Polar residues" evidence="1">
    <location>
        <begin position="7"/>
        <end position="41"/>
    </location>
</feature>
<accession>A0A9N9PAU2</accession>
<reference evidence="2" key="1">
    <citation type="submission" date="2021-06" db="EMBL/GenBank/DDBJ databases">
        <authorList>
            <person name="Kallberg Y."/>
            <person name="Tangrot J."/>
            <person name="Rosling A."/>
        </authorList>
    </citation>
    <scope>NUCLEOTIDE SEQUENCE</scope>
    <source>
        <strain evidence="2">MA453B</strain>
    </source>
</reference>
<evidence type="ECO:0000256" key="1">
    <source>
        <dbReference type="SAM" id="MobiDB-lite"/>
    </source>
</evidence>
<proteinExistence type="predicted"/>
<keyword evidence="3" id="KW-1185">Reference proteome</keyword>
<dbReference type="Proteomes" id="UP000789405">
    <property type="component" value="Unassembled WGS sequence"/>
</dbReference>
<dbReference type="AlphaFoldDB" id="A0A9N9PAU2"/>
<organism evidence="2 3">
    <name type="scientific">Dentiscutata erythropus</name>
    <dbReference type="NCBI Taxonomy" id="1348616"/>
    <lineage>
        <taxon>Eukaryota</taxon>
        <taxon>Fungi</taxon>
        <taxon>Fungi incertae sedis</taxon>
        <taxon>Mucoromycota</taxon>
        <taxon>Glomeromycotina</taxon>
        <taxon>Glomeromycetes</taxon>
        <taxon>Diversisporales</taxon>
        <taxon>Gigasporaceae</taxon>
        <taxon>Dentiscutata</taxon>
    </lineage>
</organism>
<gene>
    <name evidence="2" type="ORF">DERYTH_LOCUS24580</name>
</gene>
<evidence type="ECO:0000313" key="2">
    <source>
        <dbReference type="EMBL" id="CAG8806986.1"/>
    </source>
</evidence>
<feature type="non-terminal residue" evidence="2">
    <location>
        <position position="1"/>
    </location>
</feature>
<feature type="region of interest" description="Disordered" evidence="1">
    <location>
        <begin position="1"/>
        <end position="41"/>
    </location>
</feature>
<sequence>VVAAVGPTTTPDTPQNDANSPTATSQKTSLAAKNNSYSNYL</sequence>
<comment type="caution">
    <text evidence="2">The sequence shown here is derived from an EMBL/GenBank/DDBJ whole genome shotgun (WGS) entry which is preliminary data.</text>
</comment>